<keyword evidence="1" id="KW-0732">Signal</keyword>
<dbReference type="Proteomes" id="UP000019753">
    <property type="component" value="Unassembled WGS sequence"/>
</dbReference>
<dbReference type="EMBL" id="AXCW01000009">
    <property type="protein sequence ID" value="EYR65009.1"/>
    <property type="molecule type" value="Genomic_DNA"/>
</dbReference>
<accession>A0A021VUX8</accession>
<dbReference type="AlphaFoldDB" id="A0A021VUX8"/>
<feature type="domain" description="FAS1" evidence="2">
    <location>
        <begin position="42"/>
        <end position="206"/>
    </location>
</feature>
<dbReference type="Gene3D" id="2.30.180.10">
    <property type="entry name" value="FAS1 domain"/>
    <property type="match status" value="1"/>
</dbReference>
<evidence type="ECO:0000259" key="2">
    <source>
        <dbReference type="PROSITE" id="PS50213"/>
    </source>
</evidence>
<evidence type="ECO:0000313" key="3">
    <source>
        <dbReference type="EMBL" id="EYR65009.1"/>
    </source>
</evidence>
<dbReference type="SMART" id="SM00554">
    <property type="entry name" value="FAS1"/>
    <property type="match status" value="1"/>
</dbReference>
<name>A0A021VUX8_9CELL</name>
<dbReference type="InterPro" id="IPR036378">
    <property type="entry name" value="FAS1_dom_sf"/>
</dbReference>
<dbReference type="InterPro" id="IPR000782">
    <property type="entry name" value="FAS1_domain"/>
</dbReference>
<dbReference type="Pfam" id="PF02469">
    <property type="entry name" value="Fasciclin"/>
    <property type="match status" value="1"/>
</dbReference>
<dbReference type="OrthoDB" id="3370067at2"/>
<dbReference type="RefSeq" id="WP_034221798.1">
    <property type="nucleotide sequence ID" value="NZ_AXCW01000009.1"/>
</dbReference>
<reference evidence="3 4" key="1">
    <citation type="submission" date="2014-01" db="EMBL/GenBank/DDBJ databases">
        <title>Actinotalea ferrariae CF5-4.</title>
        <authorList>
            <person name="Chen F."/>
            <person name="Li Y."/>
            <person name="Wang G."/>
        </authorList>
    </citation>
    <scope>NUCLEOTIDE SEQUENCE [LARGE SCALE GENOMIC DNA]</scope>
    <source>
        <strain evidence="3 4">CF5-4</strain>
    </source>
</reference>
<organism evidence="3 4">
    <name type="scientific">Actinotalea ferrariae CF5-4</name>
    <dbReference type="NCBI Taxonomy" id="948458"/>
    <lineage>
        <taxon>Bacteria</taxon>
        <taxon>Bacillati</taxon>
        <taxon>Actinomycetota</taxon>
        <taxon>Actinomycetes</taxon>
        <taxon>Micrococcales</taxon>
        <taxon>Cellulomonadaceae</taxon>
        <taxon>Actinotalea</taxon>
    </lineage>
</organism>
<feature type="chain" id="PRO_5038718429" description="FAS1 domain-containing protein" evidence="1">
    <location>
        <begin position="25"/>
        <end position="209"/>
    </location>
</feature>
<keyword evidence="4" id="KW-1185">Reference proteome</keyword>
<evidence type="ECO:0000313" key="4">
    <source>
        <dbReference type="Proteomes" id="UP000019753"/>
    </source>
</evidence>
<dbReference type="SUPFAM" id="SSF82153">
    <property type="entry name" value="FAS1 domain"/>
    <property type="match status" value="1"/>
</dbReference>
<dbReference type="PROSITE" id="PS50213">
    <property type="entry name" value="FAS1"/>
    <property type="match status" value="1"/>
</dbReference>
<proteinExistence type="predicted"/>
<protein>
    <recommendedName>
        <fullName evidence="2">FAS1 domain-containing protein</fullName>
    </recommendedName>
</protein>
<feature type="signal peptide" evidence="1">
    <location>
        <begin position="1"/>
        <end position="24"/>
    </location>
</feature>
<comment type="caution">
    <text evidence="3">The sequence shown here is derived from an EMBL/GenBank/DDBJ whole genome shotgun (WGS) entry which is preliminary data.</text>
</comment>
<sequence>MRHRRLLSCIAAGAVAAGSTVALAPVASAAGHAPTSLAEVLLADGDDFDSDWNDFDIVTQAVVAVATGVEGTPVTVLLDGDVALTAFIPTDRAFRALVQDLSGQKLDSEADVFAAVAALGLPAVEQVLLDHVVLGATVTSAVAVTADGAELGTAGGDTLVVDVRRPNARQTFLLDGAGARDAHLSPSHLDINLGNPQVAHGISEVLLFP</sequence>
<gene>
    <name evidence="3" type="ORF">N866_19630</name>
</gene>
<evidence type="ECO:0000256" key="1">
    <source>
        <dbReference type="SAM" id="SignalP"/>
    </source>
</evidence>